<dbReference type="GO" id="GO:0005829">
    <property type="term" value="C:cytosol"/>
    <property type="evidence" value="ECO:0007669"/>
    <property type="project" value="TreeGrafter"/>
</dbReference>
<sequence>MATGTGRCYRPWLGARRAGRASVASVTLAAHADHVRILVADGVGHVTLDRPEALNALNHRMLLRLTEILTAWRDDTEVSIVLLDGAGERGFCAGGDIREMYAGIIADRRDDVRAFFWHEYRLDAMIAEYPKPVVAVLDGIAMGGGIGIGGHASIRVVTERSRLAMPETRIGLTPDVGGALLLGRAPGRLGEYLALTGESMTDAAAIDAGFADYLVPRTSLPALAQALRERADPGTPSEIVMLFDETPEPSPLQAKRHWIDDAFAADDVPGVLTRLRELADGTRPARTRAGAPEFPKVPLDGAARAEAAETADALAERSPTALAVTLHAVRSARALNALRPVLEQDFRLVSWFLEQPDLAEGIRAQVVDKDRSPKWSPASLDGLEPDVVDAAMRHPLPAPLWDE</sequence>
<feature type="domain" description="Enoyl-CoA hydratase/isomerase" evidence="4">
    <location>
        <begin position="43"/>
        <end position="390"/>
    </location>
</feature>
<evidence type="ECO:0000313" key="6">
    <source>
        <dbReference type="Proteomes" id="UP001144396"/>
    </source>
</evidence>
<accession>A0A9W6CXE4</accession>
<dbReference type="EC" id="3.1.2.4" evidence="2"/>
<dbReference type="CDD" id="cd06558">
    <property type="entry name" value="crotonase-like"/>
    <property type="match status" value="1"/>
</dbReference>
<dbReference type="GO" id="GO:0006574">
    <property type="term" value="P:L-valine catabolic process"/>
    <property type="evidence" value="ECO:0007669"/>
    <property type="project" value="TreeGrafter"/>
</dbReference>
<comment type="catalytic activity">
    <reaction evidence="1">
        <text>3-hydroxy-2-methylpropanoyl-CoA + H2O = 3-hydroxy-2-methylpropanoate + CoA + H(+)</text>
        <dbReference type="Rhea" id="RHEA:20888"/>
        <dbReference type="ChEBI" id="CHEBI:11805"/>
        <dbReference type="ChEBI" id="CHEBI:15377"/>
        <dbReference type="ChEBI" id="CHEBI:15378"/>
        <dbReference type="ChEBI" id="CHEBI:57287"/>
        <dbReference type="ChEBI" id="CHEBI:57340"/>
        <dbReference type="EC" id="3.1.2.4"/>
    </reaction>
</comment>
<dbReference type="InterPro" id="IPR029045">
    <property type="entry name" value="ClpP/crotonase-like_dom_sf"/>
</dbReference>
<dbReference type="Pfam" id="PF16113">
    <property type="entry name" value="ECH_2"/>
    <property type="match status" value="1"/>
</dbReference>
<protein>
    <recommendedName>
        <fullName evidence="2">3-hydroxyisobutyryl-CoA hydrolase</fullName>
        <ecNumber evidence="2">3.1.2.4</ecNumber>
    </recommendedName>
</protein>
<dbReference type="GO" id="GO:0003860">
    <property type="term" value="F:3-hydroxyisobutyryl-CoA hydrolase activity"/>
    <property type="evidence" value="ECO:0007669"/>
    <property type="project" value="UniProtKB-EC"/>
</dbReference>
<organism evidence="5 6">
    <name type="scientific">Agromyces rhizosphaerae</name>
    <dbReference type="NCBI Taxonomy" id="88374"/>
    <lineage>
        <taxon>Bacteria</taxon>
        <taxon>Bacillati</taxon>
        <taxon>Actinomycetota</taxon>
        <taxon>Actinomycetes</taxon>
        <taxon>Micrococcales</taxon>
        <taxon>Microbacteriaceae</taxon>
        <taxon>Agromyces</taxon>
    </lineage>
</organism>
<dbReference type="EMBL" id="BSDP01000001">
    <property type="protein sequence ID" value="GLI27069.1"/>
    <property type="molecule type" value="Genomic_DNA"/>
</dbReference>
<keyword evidence="3 5" id="KW-0378">Hydrolase</keyword>
<evidence type="ECO:0000256" key="1">
    <source>
        <dbReference type="ARBA" id="ARBA00001709"/>
    </source>
</evidence>
<dbReference type="InterPro" id="IPR032259">
    <property type="entry name" value="HIBYL-CoA-H"/>
</dbReference>
<keyword evidence="6" id="KW-1185">Reference proteome</keyword>
<evidence type="ECO:0000256" key="2">
    <source>
        <dbReference type="ARBA" id="ARBA00011915"/>
    </source>
</evidence>
<dbReference type="NCBIfam" id="NF004127">
    <property type="entry name" value="PRK05617.1"/>
    <property type="match status" value="1"/>
</dbReference>
<evidence type="ECO:0000313" key="5">
    <source>
        <dbReference type="EMBL" id="GLI27069.1"/>
    </source>
</evidence>
<name>A0A9W6CXE4_9MICO</name>
<dbReference type="Proteomes" id="UP001144396">
    <property type="component" value="Unassembled WGS sequence"/>
</dbReference>
<proteinExistence type="predicted"/>
<comment type="caution">
    <text evidence="5">The sequence shown here is derived from an EMBL/GenBank/DDBJ whole genome shotgun (WGS) entry which is preliminary data.</text>
</comment>
<dbReference type="InterPro" id="IPR045004">
    <property type="entry name" value="ECH_dom"/>
</dbReference>
<evidence type="ECO:0000256" key="3">
    <source>
        <dbReference type="ARBA" id="ARBA00022801"/>
    </source>
</evidence>
<dbReference type="AlphaFoldDB" id="A0A9W6CXE4"/>
<evidence type="ECO:0000259" key="4">
    <source>
        <dbReference type="Pfam" id="PF16113"/>
    </source>
</evidence>
<reference evidence="5" key="1">
    <citation type="submission" date="2022-12" db="EMBL/GenBank/DDBJ databases">
        <title>Reference genome sequencing for broad-spectrum identification of bacterial and archaeal isolates by mass spectrometry.</title>
        <authorList>
            <person name="Sekiguchi Y."/>
            <person name="Tourlousse D.M."/>
        </authorList>
    </citation>
    <scope>NUCLEOTIDE SEQUENCE</scope>
    <source>
        <strain evidence="5">14</strain>
    </source>
</reference>
<dbReference type="PANTHER" id="PTHR43176">
    <property type="entry name" value="3-HYDROXYISOBUTYRYL-COA HYDROLASE-RELATED"/>
    <property type="match status" value="1"/>
</dbReference>
<dbReference type="PANTHER" id="PTHR43176:SF3">
    <property type="entry name" value="3-HYDROXYISOBUTYRYL-COA HYDROLASE, MITOCHONDRIAL"/>
    <property type="match status" value="1"/>
</dbReference>
<dbReference type="Gene3D" id="3.90.226.10">
    <property type="entry name" value="2-enoyl-CoA Hydratase, Chain A, domain 1"/>
    <property type="match status" value="1"/>
</dbReference>
<gene>
    <name evidence="5" type="primary">echA9</name>
    <name evidence="5" type="ORF">ARHIZOSPH14_13110</name>
</gene>
<dbReference type="SUPFAM" id="SSF52096">
    <property type="entry name" value="ClpP/crotonase"/>
    <property type="match status" value="1"/>
</dbReference>